<feature type="transmembrane region" description="Helical" evidence="10">
    <location>
        <begin position="109"/>
        <end position="130"/>
    </location>
</feature>
<gene>
    <name evidence="11" type="ORF">GNLVRS02_ARAD1D20548g</name>
</gene>
<keyword evidence="6" id="KW-0406">Ion transport</keyword>
<evidence type="ECO:0000256" key="9">
    <source>
        <dbReference type="ARBA" id="ARBA00023310"/>
    </source>
</evidence>
<keyword evidence="3" id="KW-0813">Transport</keyword>
<comment type="similarity">
    <text evidence="2">Belongs to the ATPase g subunit family.</text>
</comment>
<keyword evidence="10" id="KW-1133">Transmembrane helix</keyword>
<keyword evidence="9" id="KW-0066">ATP synthesis</keyword>
<evidence type="ECO:0000256" key="4">
    <source>
        <dbReference type="ARBA" id="ARBA00022547"/>
    </source>
</evidence>
<evidence type="ECO:0000256" key="2">
    <source>
        <dbReference type="ARBA" id="ARBA00005699"/>
    </source>
</evidence>
<dbReference type="GO" id="GO:0031966">
    <property type="term" value="C:mitochondrial membrane"/>
    <property type="evidence" value="ECO:0007669"/>
    <property type="project" value="UniProtKB-SubCell"/>
</dbReference>
<name>A0A060T9Q7_BLAAD</name>
<sequence length="140" mass="15831">MFRFSSRPVMGLARGVRYQSTAASKATSFVQTVSKKTSSTLNCIVYWSKVSAELAKQVYVKEGFAPPALGEFQTVYKDLFAKGRSLFKRWSEHPQEFVDFYKGFTKKDAYVYGAIGVQFAGLFALGEIIGRRHIVDYPHH</sequence>
<keyword evidence="10" id="KW-0812">Transmembrane</keyword>
<dbReference type="GO" id="GO:0015986">
    <property type="term" value="P:proton motive force-driven ATP synthesis"/>
    <property type="evidence" value="ECO:0007669"/>
    <property type="project" value="InterPro"/>
</dbReference>
<evidence type="ECO:0000256" key="10">
    <source>
        <dbReference type="SAM" id="Phobius"/>
    </source>
</evidence>
<evidence type="ECO:0000256" key="6">
    <source>
        <dbReference type="ARBA" id="ARBA00023065"/>
    </source>
</evidence>
<keyword evidence="8 10" id="KW-0472">Membrane</keyword>
<dbReference type="EMBL" id="HG937694">
    <property type="protein sequence ID" value="CDP37835.1"/>
    <property type="molecule type" value="Genomic_DNA"/>
</dbReference>
<evidence type="ECO:0000313" key="11">
    <source>
        <dbReference type="EMBL" id="CDP37835.1"/>
    </source>
</evidence>
<dbReference type="PhylomeDB" id="A0A060T9Q7"/>
<reference evidence="11" key="2">
    <citation type="submission" date="2014-06" db="EMBL/GenBank/DDBJ databases">
        <title>The complete genome of Blastobotrys (Arxula) adeninivorans LS3 - a yeast of biotechnological interest.</title>
        <authorList>
            <person name="Kunze G."/>
            <person name="Gaillardin C."/>
            <person name="Czernicka M."/>
            <person name="Durrens P."/>
            <person name="Martin T."/>
            <person name="Boer E."/>
            <person name="Gabaldon T."/>
            <person name="Cruz J."/>
            <person name="Talla E."/>
            <person name="Marck C."/>
            <person name="Goffeau A."/>
            <person name="Barbe V."/>
            <person name="Baret P."/>
            <person name="Baronian K."/>
            <person name="Beier S."/>
            <person name="Bleykasten C."/>
            <person name="Bode R."/>
            <person name="Casaregola S."/>
            <person name="Despons L."/>
            <person name="Fairhead C."/>
            <person name="Giersberg M."/>
            <person name="Gierski P."/>
            <person name="Hahnel U."/>
            <person name="Hartmann A."/>
            <person name="Jankowska D."/>
            <person name="Jubin C."/>
            <person name="Jung P."/>
            <person name="Lafontaine I."/>
            <person name="Leh-Louis V."/>
            <person name="Lemaire M."/>
            <person name="Marcet-Houben M."/>
            <person name="Mascher M."/>
            <person name="Morel G."/>
            <person name="Richard G.-F."/>
            <person name="Riechen J."/>
            <person name="Sacerdot C."/>
            <person name="Sarkar A."/>
            <person name="Savel G."/>
            <person name="Schacherer J."/>
            <person name="Sherman D."/>
            <person name="Straub M.-L."/>
            <person name="Stein N."/>
            <person name="Thierry A."/>
            <person name="Trautwein-Schult A."/>
            <person name="Westhof E."/>
            <person name="Worch S."/>
            <person name="Dujon B."/>
            <person name="Souciet J.-L."/>
            <person name="Wincker P."/>
            <person name="Scholz U."/>
            <person name="Neuveglise N."/>
        </authorList>
    </citation>
    <scope>NUCLEOTIDE SEQUENCE</scope>
    <source>
        <strain evidence="11">LS3</strain>
    </source>
</reference>
<evidence type="ECO:0000256" key="8">
    <source>
        <dbReference type="ARBA" id="ARBA00023136"/>
    </source>
</evidence>
<evidence type="ECO:0000256" key="5">
    <source>
        <dbReference type="ARBA" id="ARBA00022781"/>
    </source>
</evidence>
<keyword evidence="5" id="KW-0375">Hydrogen ion transport</keyword>
<dbReference type="AlphaFoldDB" id="A0A060T9Q7"/>
<dbReference type="Pfam" id="PF04718">
    <property type="entry name" value="ATP-synt_G"/>
    <property type="match status" value="1"/>
</dbReference>
<comment type="subcellular location">
    <subcellularLocation>
        <location evidence="1">Mitochondrion membrane</location>
    </subcellularLocation>
</comment>
<evidence type="ECO:0000256" key="1">
    <source>
        <dbReference type="ARBA" id="ARBA00004325"/>
    </source>
</evidence>
<organism evidence="11">
    <name type="scientific">Blastobotrys adeninivorans</name>
    <name type="common">Yeast</name>
    <name type="synonym">Arxula adeninivorans</name>
    <dbReference type="NCBI Taxonomy" id="409370"/>
    <lineage>
        <taxon>Eukaryota</taxon>
        <taxon>Fungi</taxon>
        <taxon>Dikarya</taxon>
        <taxon>Ascomycota</taxon>
        <taxon>Saccharomycotina</taxon>
        <taxon>Dipodascomycetes</taxon>
        <taxon>Dipodascales</taxon>
        <taxon>Trichomonascaceae</taxon>
        <taxon>Blastobotrys</taxon>
    </lineage>
</organism>
<evidence type="ECO:0000256" key="7">
    <source>
        <dbReference type="ARBA" id="ARBA00023128"/>
    </source>
</evidence>
<dbReference type="GO" id="GO:0045259">
    <property type="term" value="C:proton-transporting ATP synthase complex"/>
    <property type="evidence" value="ECO:0007669"/>
    <property type="project" value="UniProtKB-KW"/>
</dbReference>
<proteinExistence type="inferred from homology"/>
<accession>A0A060T9Q7</accession>
<keyword evidence="4" id="KW-0138">CF(0)</keyword>
<reference evidence="11" key="1">
    <citation type="submission" date="2014-02" db="EMBL/GenBank/DDBJ databases">
        <authorList>
            <person name="Genoscope - CEA"/>
        </authorList>
    </citation>
    <scope>NUCLEOTIDE SEQUENCE</scope>
    <source>
        <strain evidence="11">LS3</strain>
    </source>
</reference>
<evidence type="ECO:0000256" key="3">
    <source>
        <dbReference type="ARBA" id="ARBA00022448"/>
    </source>
</evidence>
<dbReference type="GO" id="GO:0015078">
    <property type="term" value="F:proton transmembrane transporter activity"/>
    <property type="evidence" value="ECO:0007669"/>
    <property type="project" value="InterPro"/>
</dbReference>
<dbReference type="InterPro" id="IPR006808">
    <property type="entry name" value="ATP_synth_F0_gsu_mt"/>
</dbReference>
<protein>
    <submittedName>
        <fullName evidence="11">ARAD1D20548p</fullName>
    </submittedName>
</protein>
<keyword evidence="7" id="KW-0496">Mitochondrion</keyword>